<protein>
    <submittedName>
        <fullName evidence="2">Uroporphyrinogen decarboxylase</fullName>
    </submittedName>
</protein>
<dbReference type="Gene3D" id="3.20.20.210">
    <property type="match status" value="1"/>
</dbReference>
<dbReference type="GO" id="GO:0004853">
    <property type="term" value="F:uroporphyrinogen decarboxylase activity"/>
    <property type="evidence" value="ECO:0007669"/>
    <property type="project" value="InterPro"/>
</dbReference>
<dbReference type="PANTHER" id="PTHR47099">
    <property type="entry name" value="METHYLCOBAMIDE:COM METHYLTRANSFERASE MTBA"/>
    <property type="match status" value="1"/>
</dbReference>
<dbReference type="AlphaFoldDB" id="A0A5C1QRW7"/>
<dbReference type="CDD" id="cd03465">
    <property type="entry name" value="URO-D_like"/>
    <property type="match status" value="1"/>
</dbReference>
<dbReference type="InterPro" id="IPR038071">
    <property type="entry name" value="UROD/MetE-like_sf"/>
</dbReference>
<evidence type="ECO:0000313" key="2">
    <source>
        <dbReference type="EMBL" id="QEN09374.1"/>
    </source>
</evidence>
<dbReference type="Pfam" id="PF01208">
    <property type="entry name" value="URO-D"/>
    <property type="match status" value="1"/>
</dbReference>
<name>A0A5C1QRW7_9SPIO</name>
<dbReference type="EMBL" id="CP036150">
    <property type="protein sequence ID" value="QEN09374.1"/>
    <property type="molecule type" value="Genomic_DNA"/>
</dbReference>
<evidence type="ECO:0000259" key="1">
    <source>
        <dbReference type="Pfam" id="PF01208"/>
    </source>
</evidence>
<dbReference type="InterPro" id="IPR000257">
    <property type="entry name" value="Uroporphyrinogen_deCOase"/>
</dbReference>
<dbReference type="OrthoDB" id="9780425at2"/>
<feature type="domain" description="Uroporphyrinogen decarboxylase (URO-D)" evidence="1">
    <location>
        <begin position="4"/>
        <end position="329"/>
    </location>
</feature>
<dbReference type="PANTHER" id="PTHR47099:SF1">
    <property type="entry name" value="METHYLCOBAMIDE:COM METHYLTRANSFERASE MTBA"/>
    <property type="match status" value="1"/>
</dbReference>
<reference evidence="2 3" key="1">
    <citation type="submission" date="2019-02" db="EMBL/GenBank/DDBJ databases">
        <title>Complete Genome Sequence and Methylome Analysis of free living Spirochaetas.</title>
        <authorList>
            <person name="Fomenkov A."/>
            <person name="Dubinina G."/>
            <person name="Leshcheva N."/>
            <person name="Mikheeva N."/>
            <person name="Grabovich M."/>
            <person name="Vincze T."/>
            <person name="Roberts R.J."/>
        </authorList>
    </citation>
    <scope>NUCLEOTIDE SEQUENCE [LARGE SCALE GENOMIC DNA]</scope>
    <source>
        <strain evidence="2 3">K2</strain>
    </source>
</reference>
<accession>A0A5C1QRW7</accession>
<dbReference type="RefSeq" id="WP_149487449.1">
    <property type="nucleotide sequence ID" value="NZ_CP036150.1"/>
</dbReference>
<dbReference type="GO" id="GO:0006779">
    <property type="term" value="P:porphyrin-containing compound biosynthetic process"/>
    <property type="evidence" value="ECO:0007669"/>
    <property type="project" value="InterPro"/>
</dbReference>
<keyword evidence="3" id="KW-1185">Reference proteome</keyword>
<dbReference type="KEGG" id="ock:EXM22_15830"/>
<gene>
    <name evidence="2" type="ORF">EXM22_15830</name>
</gene>
<evidence type="ECO:0000313" key="3">
    <source>
        <dbReference type="Proteomes" id="UP000324209"/>
    </source>
</evidence>
<organism evidence="2 3">
    <name type="scientific">Oceanispirochaeta crateris</name>
    <dbReference type="NCBI Taxonomy" id="2518645"/>
    <lineage>
        <taxon>Bacteria</taxon>
        <taxon>Pseudomonadati</taxon>
        <taxon>Spirochaetota</taxon>
        <taxon>Spirochaetia</taxon>
        <taxon>Spirochaetales</taxon>
        <taxon>Spirochaetaceae</taxon>
        <taxon>Oceanispirochaeta</taxon>
    </lineage>
</organism>
<dbReference type="SUPFAM" id="SSF51726">
    <property type="entry name" value="UROD/MetE-like"/>
    <property type="match status" value="1"/>
</dbReference>
<dbReference type="InterPro" id="IPR052024">
    <property type="entry name" value="Methanogen_methyltrans"/>
</dbReference>
<dbReference type="Proteomes" id="UP000324209">
    <property type="component" value="Chromosome"/>
</dbReference>
<sequence>MNGKDLIINTFKGEPVERAPWVPYTGVQIARLKGYDAQEILMDGDKLLECLLESNKQYSPDGQPVVFDLQIEAEILGCELLWAKDSPPTVKSHPLADTKEIPLKIPSRTEGRLPMVLDVMKRMKAEVGNTTALYGLVCGPFTLASHLRSTNIFMDMYDDEEYVKKLISYATDVAIAVTDLYIESGMDIIGSVDPLVSQISPEMFTQFMASDYKRFFDHVRSKGAFSSFFVCGDATKNLEAMALTGPDCLSIDENIDIVEAKKITDAHHILISGNLQLTVVMLLGNQKDCQKAALDLMDKMGTKGFILAPGCDMPYGVPVENIVGVGQAVQNPEATRSFLSSYVKEVVDIDVDMPDYENLDYVLIEVLTIDSATCAACGYMKAAADDMIGIFGDAKVKVIERKILEPENIARLGLLGVANLPSIAVNGKVTHVSLIPSRAELEEEIRSLL</sequence>
<proteinExistence type="predicted"/>